<dbReference type="EMBL" id="CAJRGZ010000029">
    <property type="protein sequence ID" value="CAG5184110.1"/>
    <property type="molecule type" value="Genomic_DNA"/>
</dbReference>
<feature type="transmembrane region" description="Helical" evidence="7">
    <location>
        <begin position="203"/>
        <end position="225"/>
    </location>
</feature>
<evidence type="ECO:0000256" key="4">
    <source>
        <dbReference type="ARBA" id="ARBA00023136"/>
    </source>
</evidence>
<feature type="transmembrane region" description="Helical" evidence="7">
    <location>
        <begin position="120"/>
        <end position="141"/>
    </location>
</feature>
<sequence>MIENRGPQLQGVVSWMVSMAFVAMVLRVYVRIRLLKAFGWDDAWMIFAMLMHIMFATCAIAGVHYGTGRHFKDLSPEGIYKALRYWWLCYIAYCLSMIGAKISIGLFLLRITPKKIHHWIIYTVMGLTVLTGIVFLFVTVFQCMPISYFWGQALGADGSCINIYVIIGLTYLYSVISAICDFTFGLLPIVLVWDLNMSRNSKIALIPILSMACVASIAVIVRMGFVMKFVTNDFLYDTVDIAIWSDVEQGLAITAGSLATLRPLYRLASDRLGWSTRASSNGPKIKSQYDRSGFSDHNKRKRSGLFSFTTVNPGGKEDEEYGLENCRPIKLEEYVVPDMRGSWVGHNVF</sequence>
<evidence type="ECO:0000256" key="1">
    <source>
        <dbReference type="ARBA" id="ARBA00004141"/>
    </source>
</evidence>
<dbReference type="OrthoDB" id="3923077at2759"/>
<evidence type="ECO:0000256" key="5">
    <source>
        <dbReference type="ARBA" id="ARBA00038359"/>
    </source>
</evidence>
<dbReference type="PANTHER" id="PTHR33048:SF96">
    <property type="entry name" value="INTEGRAL MEMBRANE PROTEIN"/>
    <property type="match status" value="1"/>
</dbReference>
<feature type="region of interest" description="Disordered" evidence="6">
    <location>
        <begin position="277"/>
        <end position="298"/>
    </location>
</feature>
<keyword evidence="2 7" id="KW-0812">Transmembrane</keyword>
<protein>
    <recommendedName>
        <fullName evidence="8">Rhodopsin domain-containing protein</fullName>
    </recommendedName>
</protein>
<evidence type="ECO:0000256" key="6">
    <source>
        <dbReference type="SAM" id="MobiDB-lite"/>
    </source>
</evidence>
<evidence type="ECO:0000313" key="10">
    <source>
        <dbReference type="Proteomes" id="UP000676310"/>
    </source>
</evidence>
<dbReference type="GO" id="GO:0016020">
    <property type="term" value="C:membrane"/>
    <property type="evidence" value="ECO:0007669"/>
    <property type="project" value="UniProtKB-SubCell"/>
</dbReference>
<feature type="transmembrane region" description="Helical" evidence="7">
    <location>
        <begin position="161"/>
        <end position="191"/>
    </location>
</feature>
<dbReference type="InterPro" id="IPR049326">
    <property type="entry name" value="Rhodopsin_dom_fungi"/>
</dbReference>
<gene>
    <name evidence="9" type="ORF">ALTATR162_LOCUS10915</name>
</gene>
<feature type="transmembrane region" description="Helical" evidence="7">
    <location>
        <begin position="85"/>
        <end position="108"/>
    </location>
</feature>
<dbReference type="Proteomes" id="UP000676310">
    <property type="component" value="Unassembled WGS sequence"/>
</dbReference>
<dbReference type="GeneID" id="67011129"/>
<reference evidence="9" key="1">
    <citation type="submission" date="2021-05" db="EMBL/GenBank/DDBJ databases">
        <authorList>
            <person name="Stam R."/>
        </authorList>
    </citation>
    <scope>NUCLEOTIDE SEQUENCE</scope>
    <source>
        <strain evidence="9">CS162</strain>
    </source>
</reference>
<evidence type="ECO:0000259" key="8">
    <source>
        <dbReference type="Pfam" id="PF20684"/>
    </source>
</evidence>
<feature type="transmembrane region" description="Helical" evidence="7">
    <location>
        <begin position="42"/>
        <end position="65"/>
    </location>
</feature>
<feature type="transmembrane region" description="Helical" evidence="7">
    <location>
        <begin position="12"/>
        <end position="30"/>
    </location>
</feature>
<dbReference type="RefSeq" id="XP_043174490.1">
    <property type="nucleotide sequence ID" value="XM_043318555.1"/>
</dbReference>
<comment type="similarity">
    <text evidence="5">Belongs to the SAT4 family.</text>
</comment>
<proteinExistence type="inferred from homology"/>
<keyword evidence="10" id="KW-1185">Reference proteome</keyword>
<organism evidence="9 10">
    <name type="scientific">Alternaria atra</name>
    <dbReference type="NCBI Taxonomy" id="119953"/>
    <lineage>
        <taxon>Eukaryota</taxon>
        <taxon>Fungi</taxon>
        <taxon>Dikarya</taxon>
        <taxon>Ascomycota</taxon>
        <taxon>Pezizomycotina</taxon>
        <taxon>Dothideomycetes</taxon>
        <taxon>Pleosporomycetidae</taxon>
        <taxon>Pleosporales</taxon>
        <taxon>Pleosporineae</taxon>
        <taxon>Pleosporaceae</taxon>
        <taxon>Alternaria</taxon>
        <taxon>Alternaria sect. Ulocladioides</taxon>
    </lineage>
</organism>
<dbReference type="InterPro" id="IPR052337">
    <property type="entry name" value="SAT4-like"/>
</dbReference>
<comment type="caution">
    <text evidence="9">The sequence shown here is derived from an EMBL/GenBank/DDBJ whole genome shotgun (WGS) entry which is preliminary data.</text>
</comment>
<name>A0A8J2N564_9PLEO</name>
<evidence type="ECO:0000313" key="9">
    <source>
        <dbReference type="EMBL" id="CAG5184110.1"/>
    </source>
</evidence>
<dbReference type="PANTHER" id="PTHR33048">
    <property type="entry name" value="PTH11-LIKE INTEGRAL MEMBRANE PROTEIN (AFU_ORTHOLOGUE AFUA_5G11245)"/>
    <property type="match status" value="1"/>
</dbReference>
<keyword evidence="3 7" id="KW-1133">Transmembrane helix</keyword>
<feature type="compositionally biased region" description="Basic and acidic residues" evidence="6">
    <location>
        <begin position="287"/>
        <end position="297"/>
    </location>
</feature>
<evidence type="ECO:0000256" key="2">
    <source>
        <dbReference type="ARBA" id="ARBA00022692"/>
    </source>
</evidence>
<keyword evidence="4 7" id="KW-0472">Membrane</keyword>
<feature type="domain" description="Rhodopsin" evidence="8">
    <location>
        <begin position="26"/>
        <end position="266"/>
    </location>
</feature>
<comment type="subcellular location">
    <subcellularLocation>
        <location evidence="1">Membrane</location>
        <topology evidence="1">Multi-pass membrane protein</topology>
    </subcellularLocation>
</comment>
<dbReference type="AlphaFoldDB" id="A0A8J2N564"/>
<evidence type="ECO:0000256" key="7">
    <source>
        <dbReference type="SAM" id="Phobius"/>
    </source>
</evidence>
<evidence type="ECO:0000256" key="3">
    <source>
        <dbReference type="ARBA" id="ARBA00022989"/>
    </source>
</evidence>
<dbReference type="Pfam" id="PF20684">
    <property type="entry name" value="Fung_rhodopsin"/>
    <property type="match status" value="1"/>
</dbReference>
<accession>A0A8J2N564</accession>